<evidence type="ECO:0000313" key="2">
    <source>
        <dbReference type="EMBL" id="NYK08578.1"/>
    </source>
</evidence>
<feature type="compositionally biased region" description="Basic residues" evidence="1">
    <location>
        <begin position="136"/>
        <end position="147"/>
    </location>
</feature>
<dbReference type="EMBL" id="JACCHJ010000001">
    <property type="protein sequence ID" value="NYK08578.1"/>
    <property type="molecule type" value="Genomic_DNA"/>
</dbReference>
<name>A0A853DJP5_9MICO</name>
<feature type="compositionally biased region" description="Low complexity" evidence="1">
    <location>
        <begin position="67"/>
        <end position="88"/>
    </location>
</feature>
<feature type="compositionally biased region" description="Polar residues" evidence="1">
    <location>
        <begin position="158"/>
        <end position="171"/>
    </location>
</feature>
<evidence type="ECO:0000256" key="1">
    <source>
        <dbReference type="SAM" id="MobiDB-lite"/>
    </source>
</evidence>
<feature type="compositionally biased region" description="Basic residues" evidence="1">
    <location>
        <begin position="9"/>
        <end position="38"/>
    </location>
</feature>
<feature type="compositionally biased region" description="Polar residues" evidence="1">
    <location>
        <begin position="44"/>
        <end position="54"/>
    </location>
</feature>
<dbReference type="AlphaFoldDB" id="A0A853DJP5"/>
<gene>
    <name evidence="2" type="ORF">HNR14_000459</name>
</gene>
<accession>A0A853DJP5</accession>
<proteinExistence type="predicted"/>
<organism evidence="2 3">
    <name type="scientific">Leifsonia naganoensis</name>
    <dbReference type="NCBI Taxonomy" id="150025"/>
    <lineage>
        <taxon>Bacteria</taxon>
        <taxon>Bacillati</taxon>
        <taxon>Actinomycetota</taxon>
        <taxon>Actinomycetes</taxon>
        <taxon>Micrococcales</taxon>
        <taxon>Microbacteriaceae</taxon>
        <taxon>Leifsonia</taxon>
    </lineage>
</organism>
<evidence type="ECO:0000313" key="3">
    <source>
        <dbReference type="Proteomes" id="UP000521075"/>
    </source>
</evidence>
<feature type="region of interest" description="Disordered" evidence="1">
    <location>
        <begin position="1"/>
        <end position="171"/>
    </location>
</feature>
<keyword evidence="3" id="KW-1185">Reference proteome</keyword>
<sequence>MRTPPTIPHRQRVPRPKRRTLTRKRRHPLRPIRIHKTLTHAALPSSNATRNSRASIRRRPASCRNKNTYSSNANAAGSSTTRTRSNATRADRQAPCIRPLTTHPQNRDSEIPRMFFGVRRGCPSSQKGGPPGGLRQHSRSTSTHHHVAAACPAHLTLRQESSPRCQQGQGK</sequence>
<reference evidence="2 3" key="1">
    <citation type="submission" date="2020-07" db="EMBL/GenBank/DDBJ databases">
        <title>Sequencing the genomes of 1000 actinobacteria strains.</title>
        <authorList>
            <person name="Klenk H.-P."/>
        </authorList>
    </citation>
    <scope>NUCLEOTIDE SEQUENCE [LARGE SCALE GENOMIC DNA]</scope>
    <source>
        <strain evidence="2 3">DSM 15166</strain>
    </source>
</reference>
<protein>
    <submittedName>
        <fullName evidence="2">Uncharacterized protein</fullName>
    </submittedName>
</protein>
<comment type="caution">
    <text evidence="2">The sequence shown here is derived from an EMBL/GenBank/DDBJ whole genome shotgun (WGS) entry which is preliminary data.</text>
</comment>
<dbReference type="Proteomes" id="UP000521075">
    <property type="component" value="Unassembled WGS sequence"/>
</dbReference>